<dbReference type="RefSeq" id="WP_208915420.1">
    <property type="nucleotide sequence ID" value="NZ_LT840184.1"/>
</dbReference>
<keyword evidence="3" id="KW-1185">Reference proteome</keyword>
<dbReference type="STRING" id="1313296.SAMN05661091_4700"/>
<feature type="compositionally biased region" description="Basic and acidic residues" evidence="1">
    <location>
        <begin position="57"/>
        <end position="69"/>
    </location>
</feature>
<feature type="compositionally biased region" description="Acidic residues" evidence="1">
    <location>
        <begin position="115"/>
        <end position="133"/>
    </location>
</feature>
<protein>
    <submittedName>
        <fullName evidence="2">Uncharacterized protein</fullName>
    </submittedName>
</protein>
<feature type="compositionally biased region" description="Polar residues" evidence="1">
    <location>
        <begin position="9"/>
        <end position="22"/>
    </location>
</feature>
<proteinExistence type="predicted"/>
<accession>A0A1X7HN18</accession>
<gene>
    <name evidence="2" type="ORF">SAMN05661091_4700</name>
</gene>
<dbReference type="EMBL" id="LT840184">
    <property type="protein sequence ID" value="SMF89577.1"/>
    <property type="molecule type" value="Genomic_DNA"/>
</dbReference>
<evidence type="ECO:0000256" key="1">
    <source>
        <dbReference type="SAM" id="MobiDB-lite"/>
    </source>
</evidence>
<dbReference type="Proteomes" id="UP000192940">
    <property type="component" value="Chromosome I"/>
</dbReference>
<organism evidence="2 3">
    <name type="scientific">Paenibacillus uliginis N3/975</name>
    <dbReference type="NCBI Taxonomy" id="1313296"/>
    <lineage>
        <taxon>Bacteria</taxon>
        <taxon>Bacillati</taxon>
        <taxon>Bacillota</taxon>
        <taxon>Bacilli</taxon>
        <taxon>Bacillales</taxon>
        <taxon>Paenibacillaceae</taxon>
        <taxon>Paenibacillus</taxon>
    </lineage>
</organism>
<evidence type="ECO:0000313" key="3">
    <source>
        <dbReference type="Proteomes" id="UP000192940"/>
    </source>
</evidence>
<evidence type="ECO:0000313" key="2">
    <source>
        <dbReference type="EMBL" id="SMF89577.1"/>
    </source>
</evidence>
<feature type="compositionally biased region" description="Basic and acidic residues" evidence="1">
    <location>
        <begin position="163"/>
        <end position="172"/>
    </location>
</feature>
<feature type="compositionally biased region" description="Basic and acidic residues" evidence="1">
    <location>
        <begin position="105"/>
        <end position="114"/>
    </location>
</feature>
<reference evidence="2 3" key="1">
    <citation type="submission" date="2017-04" db="EMBL/GenBank/DDBJ databases">
        <authorList>
            <person name="Afonso C.L."/>
            <person name="Miller P.J."/>
            <person name="Scott M.A."/>
            <person name="Spackman E."/>
            <person name="Goraichik I."/>
            <person name="Dimitrov K.M."/>
            <person name="Suarez D.L."/>
            <person name="Swayne D.E."/>
        </authorList>
    </citation>
    <scope>NUCLEOTIDE SEQUENCE [LARGE SCALE GENOMIC DNA]</scope>
    <source>
        <strain evidence="2 3">N3/975</strain>
    </source>
</reference>
<name>A0A1X7HN18_9BACL</name>
<feature type="region of interest" description="Disordered" evidence="1">
    <location>
        <begin position="1"/>
        <end position="172"/>
    </location>
</feature>
<dbReference type="AlphaFoldDB" id="A0A1X7HN18"/>
<sequence length="172" mass="18585">MRENADHSGFSQNEAGPANAQSGDGLKLDTSALEAWRATGAERNNRTLGEESTVNNTDRRISREYEEKNGLAAETTGKLPLDHVPADAAFSLGTDASETYLRRNPPPDDLRESESPVEEEAPLEDVPDADEIQADTPVDPAALQDPDQHGIDLLNGVGGVDDETGRELPKYF</sequence>